<gene>
    <name evidence="1" type="ORF">LCGC14_1841140</name>
</gene>
<protein>
    <submittedName>
        <fullName evidence="1">Uncharacterized protein</fullName>
    </submittedName>
</protein>
<dbReference type="EMBL" id="LAZR01018343">
    <property type="protein sequence ID" value="KKL96766.1"/>
    <property type="molecule type" value="Genomic_DNA"/>
</dbReference>
<accession>A0A0F9H1E9</accession>
<reference evidence="1" key="1">
    <citation type="journal article" date="2015" name="Nature">
        <title>Complex archaea that bridge the gap between prokaryotes and eukaryotes.</title>
        <authorList>
            <person name="Spang A."/>
            <person name="Saw J.H."/>
            <person name="Jorgensen S.L."/>
            <person name="Zaremba-Niedzwiedzka K."/>
            <person name="Martijn J."/>
            <person name="Lind A.E."/>
            <person name="van Eijk R."/>
            <person name="Schleper C."/>
            <person name="Guy L."/>
            <person name="Ettema T.J."/>
        </authorList>
    </citation>
    <scope>NUCLEOTIDE SEQUENCE</scope>
</reference>
<comment type="caution">
    <text evidence="1">The sequence shown here is derived from an EMBL/GenBank/DDBJ whole genome shotgun (WGS) entry which is preliminary data.</text>
</comment>
<sequence length="94" mass="9832">ALDGRGDGHDLLLGLLPCVHYPEDANVRVLAYLTLYKVTDCGGLVGIRRTDDDGAVTSFKGLSPGILIELVFTVVYGLGIGTSITVPCSHSTDG</sequence>
<name>A0A0F9H1E9_9ZZZZ</name>
<evidence type="ECO:0000313" key="1">
    <source>
        <dbReference type="EMBL" id="KKL96766.1"/>
    </source>
</evidence>
<proteinExistence type="predicted"/>
<feature type="non-terminal residue" evidence="1">
    <location>
        <position position="1"/>
    </location>
</feature>
<organism evidence="1">
    <name type="scientific">marine sediment metagenome</name>
    <dbReference type="NCBI Taxonomy" id="412755"/>
    <lineage>
        <taxon>unclassified sequences</taxon>
        <taxon>metagenomes</taxon>
        <taxon>ecological metagenomes</taxon>
    </lineage>
</organism>
<dbReference type="AlphaFoldDB" id="A0A0F9H1E9"/>